<keyword evidence="2" id="KW-0472">Membrane</keyword>
<evidence type="ECO:0000256" key="3">
    <source>
        <dbReference type="SAM" id="SignalP"/>
    </source>
</evidence>
<evidence type="ECO:0008006" key="6">
    <source>
        <dbReference type="Google" id="ProtNLM"/>
    </source>
</evidence>
<proteinExistence type="predicted"/>
<feature type="compositionally biased region" description="Polar residues" evidence="1">
    <location>
        <begin position="590"/>
        <end position="601"/>
    </location>
</feature>
<evidence type="ECO:0000313" key="5">
    <source>
        <dbReference type="Proteomes" id="UP001596267"/>
    </source>
</evidence>
<evidence type="ECO:0000313" key="4">
    <source>
        <dbReference type="EMBL" id="MFC6385941.1"/>
    </source>
</evidence>
<feature type="signal peptide" evidence="3">
    <location>
        <begin position="1"/>
        <end position="30"/>
    </location>
</feature>
<feature type="transmembrane region" description="Helical" evidence="2">
    <location>
        <begin position="667"/>
        <end position="689"/>
    </location>
</feature>
<dbReference type="EMBL" id="JBHSTQ010000003">
    <property type="protein sequence ID" value="MFC6385941.1"/>
    <property type="molecule type" value="Genomic_DNA"/>
</dbReference>
<feature type="region of interest" description="Disordered" evidence="1">
    <location>
        <begin position="262"/>
        <end position="290"/>
    </location>
</feature>
<gene>
    <name evidence="4" type="ORF">ACFP7A_04935</name>
</gene>
<sequence length="696" mass="75509">MTHVKILLKAFAAFVLIFSFSFSQLTSALADDQGTFQVTKVGISSDVSHLQAGDKVDVFAETTSHPDLKYFTITFEGNPSGYQEVEMHYDSESQKYVGQFTVPSYNDNGTWSVWELSAGNPTSHIYFSSMPREDDHPELNPTFQISGLPEDHDNPTVNSLQLTKLQKNKVKISIDASDPTSTVRAGSINAYFATTNGGEDDSQLSFTYNPQSKKYEAEAAMNDTGTWYVSYVSLVDQAFNRFREMIKPGDSLYSSVTITDSDFEEDSTDHPGDSNTEPSTPPSNSDSTQAPRIISVTLDKSTAAPKDKVQITVKTTAETRDYEIGDIDAQLTNKNWQYDGDLQNENATDRVTLDKTAASTDDYSVFQGTFTVPDDAMDGDWLISFPDRTVDNTVTIPSLKVIGGADSNHPSTGDIYKPSANTDGTYNMANDATFTSYVAQSGDNVQLNLPQSSDKKNTSVSLSADQVNEIKKHKNVTIETGGVTLSLPTANLGDTGAATISIAKAAPVANALTDVYEFTLEQNGQAIHQFKDKVTLTFHLDQKADNPVVYYIDNQGKFVEIDSKYENGIVYGYTSHFSKYTVMEKTTAASQSTANTVPTGSTQKTQTQNADNQAQTAPAPQTNTTTKTVTKSATGSATAKATAAPSNTKSTSAESKQILPTTGDTEYSLLSMIVGVLLVASGVILTIVLRRKHHAE</sequence>
<dbReference type="RefSeq" id="WP_253052357.1">
    <property type="nucleotide sequence ID" value="NZ_JAMXWN010000002.1"/>
</dbReference>
<accession>A0ABW1WC46</accession>
<feature type="compositionally biased region" description="Low complexity" evidence="1">
    <location>
        <begin position="602"/>
        <end position="653"/>
    </location>
</feature>
<name>A0ABW1WC46_9BACL</name>
<keyword evidence="5" id="KW-1185">Reference proteome</keyword>
<protein>
    <recommendedName>
        <fullName evidence="6">Gram-positive cocci surface proteins LPxTG domain-containing protein</fullName>
    </recommendedName>
</protein>
<keyword evidence="3" id="KW-0732">Signal</keyword>
<evidence type="ECO:0000256" key="2">
    <source>
        <dbReference type="SAM" id="Phobius"/>
    </source>
</evidence>
<organism evidence="4 5">
    <name type="scientific">Sporolactobacillus kofuensis</name>
    <dbReference type="NCBI Taxonomy" id="269672"/>
    <lineage>
        <taxon>Bacteria</taxon>
        <taxon>Bacillati</taxon>
        <taxon>Bacillota</taxon>
        <taxon>Bacilli</taxon>
        <taxon>Bacillales</taxon>
        <taxon>Sporolactobacillaceae</taxon>
        <taxon>Sporolactobacillus</taxon>
    </lineage>
</organism>
<keyword evidence="2" id="KW-1133">Transmembrane helix</keyword>
<comment type="caution">
    <text evidence="4">The sequence shown here is derived from an EMBL/GenBank/DDBJ whole genome shotgun (WGS) entry which is preliminary data.</text>
</comment>
<feature type="compositionally biased region" description="Low complexity" evidence="1">
    <location>
        <begin position="273"/>
        <end position="288"/>
    </location>
</feature>
<feature type="chain" id="PRO_5045967957" description="Gram-positive cocci surface proteins LPxTG domain-containing protein" evidence="3">
    <location>
        <begin position="31"/>
        <end position="696"/>
    </location>
</feature>
<evidence type="ECO:0000256" key="1">
    <source>
        <dbReference type="SAM" id="MobiDB-lite"/>
    </source>
</evidence>
<feature type="region of interest" description="Disordered" evidence="1">
    <location>
        <begin position="590"/>
        <end position="657"/>
    </location>
</feature>
<keyword evidence="2" id="KW-0812">Transmembrane</keyword>
<dbReference type="Proteomes" id="UP001596267">
    <property type="component" value="Unassembled WGS sequence"/>
</dbReference>
<reference evidence="5" key="1">
    <citation type="journal article" date="2019" name="Int. J. Syst. Evol. Microbiol.">
        <title>The Global Catalogue of Microorganisms (GCM) 10K type strain sequencing project: providing services to taxonomists for standard genome sequencing and annotation.</title>
        <authorList>
            <consortium name="The Broad Institute Genomics Platform"/>
            <consortium name="The Broad Institute Genome Sequencing Center for Infectious Disease"/>
            <person name="Wu L."/>
            <person name="Ma J."/>
        </authorList>
    </citation>
    <scope>NUCLEOTIDE SEQUENCE [LARGE SCALE GENOMIC DNA]</scope>
    <source>
        <strain evidence="5">CCUG 42001</strain>
    </source>
</reference>